<sequence>MFEGITWGQFCFFVLGAVTVYYLGVGAVYYRAEVLAMLGKKRKADGLVPAPANSPVPTFSAVGSTPDYGHSLSHVSASGTPNDLTAQYDQGPEGFDVQDQEEEYLEEEYLEEEYQEEEYQEEEYPVGEGLGEGEELLFGEEVDLEKQFIPFEAAESPEVETGGISVQELSRTMELLQQEDISGREKGELSKNLDLIEDTLLLQSLLSGNARAREKLDSLIGARWYEAAEEETVRGEQVIKDSFADVDMTKLMNKIM</sequence>
<reference evidence="2 3" key="1">
    <citation type="submission" date="2018-11" db="EMBL/GenBank/DDBJ databases">
        <title>Rufibacter latericius sp. nov., isolated from water in Baiyang Lake.</title>
        <authorList>
            <person name="Yang Y."/>
        </authorList>
    </citation>
    <scope>NUCLEOTIDE SEQUENCE [LARGE SCALE GENOMIC DNA]</scope>
    <source>
        <strain evidence="2 3">R-22-1c-1</strain>
    </source>
</reference>
<name>A0A3M9MHG5_9BACT</name>
<keyword evidence="1" id="KW-1133">Transmembrane helix</keyword>
<protein>
    <submittedName>
        <fullName evidence="2">Uncharacterized protein</fullName>
    </submittedName>
</protein>
<dbReference type="RefSeq" id="WP_123128195.1">
    <property type="nucleotide sequence ID" value="NZ_RJJD01000013.1"/>
</dbReference>
<organism evidence="2 3">
    <name type="scientific">Rufibacter latericius</name>
    <dbReference type="NCBI Taxonomy" id="2487040"/>
    <lineage>
        <taxon>Bacteria</taxon>
        <taxon>Pseudomonadati</taxon>
        <taxon>Bacteroidota</taxon>
        <taxon>Cytophagia</taxon>
        <taxon>Cytophagales</taxon>
        <taxon>Hymenobacteraceae</taxon>
        <taxon>Rufibacter</taxon>
    </lineage>
</organism>
<dbReference type="AlphaFoldDB" id="A0A3M9MHG5"/>
<proteinExistence type="predicted"/>
<comment type="caution">
    <text evidence="2">The sequence shown here is derived from an EMBL/GenBank/DDBJ whole genome shotgun (WGS) entry which is preliminary data.</text>
</comment>
<dbReference type="EMBL" id="RJJD01000013">
    <property type="protein sequence ID" value="RNI24108.1"/>
    <property type="molecule type" value="Genomic_DNA"/>
</dbReference>
<dbReference type="Proteomes" id="UP000272117">
    <property type="component" value="Unassembled WGS sequence"/>
</dbReference>
<evidence type="ECO:0000256" key="1">
    <source>
        <dbReference type="SAM" id="Phobius"/>
    </source>
</evidence>
<accession>A0A3M9MHG5</accession>
<keyword evidence="1" id="KW-0472">Membrane</keyword>
<feature type="transmembrane region" description="Helical" evidence="1">
    <location>
        <begin position="6"/>
        <end position="32"/>
    </location>
</feature>
<evidence type="ECO:0000313" key="2">
    <source>
        <dbReference type="EMBL" id="RNI24108.1"/>
    </source>
</evidence>
<keyword evidence="3" id="KW-1185">Reference proteome</keyword>
<evidence type="ECO:0000313" key="3">
    <source>
        <dbReference type="Proteomes" id="UP000272117"/>
    </source>
</evidence>
<gene>
    <name evidence="2" type="ORF">EFB08_17185</name>
</gene>
<keyword evidence="1" id="KW-0812">Transmembrane</keyword>
<dbReference type="OrthoDB" id="894114at2"/>